<evidence type="ECO:0000256" key="1">
    <source>
        <dbReference type="ARBA" id="ARBA00023002"/>
    </source>
</evidence>
<gene>
    <name evidence="4" type="ORF">HEQ75_13485</name>
</gene>
<dbReference type="Pfam" id="PF01494">
    <property type="entry name" value="FAD_binding_3"/>
    <property type="match status" value="1"/>
</dbReference>
<dbReference type="RefSeq" id="WP_168031362.1">
    <property type="nucleotide sequence ID" value="NZ_JAAVNE010000020.1"/>
</dbReference>
<dbReference type="Gene3D" id="3.30.9.10">
    <property type="entry name" value="D-Amino Acid Oxidase, subunit A, domain 2"/>
    <property type="match status" value="1"/>
</dbReference>
<feature type="domain" description="FAD-binding" evidence="3">
    <location>
        <begin position="2"/>
        <end position="159"/>
    </location>
</feature>
<keyword evidence="5" id="KW-1185">Reference proteome</keyword>
<proteinExistence type="predicted"/>
<evidence type="ECO:0000313" key="5">
    <source>
        <dbReference type="Proteomes" id="UP000787635"/>
    </source>
</evidence>
<accession>A0ABX1E7V0</accession>
<dbReference type="Proteomes" id="UP000787635">
    <property type="component" value="Unassembled WGS sequence"/>
</dbReference>
<feature type="non-terminal residue" evidence="4">
    <location>
        <position position="271"/>
    </location>
</feature>
<dbReference type="PANTHER" id="PTHR13789">
    <property type="entry name" value="MONOOXYGENASE"/>
    <property type="match status" value="1"/>
</dbReference>
<dbReference type="Gene3D" id="3.50.50.60">
    <property type="entry name" value="FAD/NAD(P)-binding domain"/>
    <property type="match status" value="1"/>
</dbReference>
<keyword evidence="1" id="KW-0560">Oxidoreductase</keyword>
<dbReference type="SUPFAM" id="SSF51905">
    <property type="entry name" value="FAD/NAD(P)-binding domain"/>
    <property type="match status" value="1"/>
</dbReference>
<evidence type="ECO:0000259" key="3">
    <source>
        <dbReference type="Pfam" id="PF01494"/>
    </source>
</evidence>
<dbReference type="PANTHER" id="PTHR13789:SF309">
    <property type="entry name" value="PUTATIVE (AFU_ORTHOLOGUE AFUA_6G14510)-RELATED"/>
    <property type="match status" value="1"/>
</dbReference>
<comment type="caution">
    <text evidence="4">The sequence shown here is derived from an EMBL/GenBank/DDBJ whole genome shotgun (WGS) entry which is preliminary data.</text>
</comment>
<reference evidence="4 5" key="1">
    <citation type="submission" date="2020-03" db="EMBL/GenBank/DDBJ databases">
        <title>Roseomonas selenitidurans sp. nov. isolated from urban soil.</title>
        <authorList>
            <person name="Liu H."/>
        </authorList>
    </citation>
    <scope>NUCLEOTIDE SEQUENCE [LARGE SCALE GENOMIC DNA]</scope>
    <source>
        <strain evidence="4 5">BU-1</strain>
    </source>
</reference>
<dbReference type="InterPro" id="IPR002938">
    <property type="entry name" value="FAD-bd"/>
</dbReference>
<evidence type="ECO:0000313" key="4">
    <source>
        <dbReference type="EMBL" id="NKC31872.1"/>
    </source>
</evidence>
<protein>
    <submittedName>
        <fullName evidence="4">NAD(P)-binding protein</fullName>
    </submittedName>
</protein>
<dbReference type="InterPro" id="IPR036188">
    <property type="entry name" value="FAD/NAD-bd_sf"/>
</dbReference>
<name>A0ABX1E7V0_9PROT</name>
<keyword evidence="2" id="KW-0503">Monooxygenase</keyword>
<dbReference type="EMBL" id="JAAVNE010000020">
    <property type="protein sequence ID" value="NKC31872.1"/>
    <property type="molecule type" value="Genomic_DNA"/>
</dbReference>
<dbReference type="InterPro" id="IPR050493">
    <property type="entry name" value="FAD-dep_Monooxygenase_BioMet"/>
</dbReference>
<evidence type="ECO:0000256" key="2">
    <source>
        <dbReference type="ARBA" id="ARBA00023033"/>
    </source>
</evidence>
<sequence>MQIGIVGAGLCGLAAAAFLARKGHGVTVLERAVMPRPVGAGLLLQPPGMAILQRLGVRDALVAGGARITRLDSRTSDGRVLLDLRYADLAPGLHGLGLGRPAIWSALHGAASAAGARILSACEVRHVTALSDAALAQMANGTQQEFDLLVVAAGAHARFWQARPGHLARLYPWGCLWATISLPPDWPRDVLQQRCVGTQVMVGILPTGPVGVQAKAALYWSVRNDQVPALRQRPIDLWPAAGLVDTWIRFSPNRRPLHGTKDIQPRVQARG</sequence>
<organism evidence="4 5">
    <name type="scientific">Falsiroseomonas selenitidurans</name>
    <dbReference type="NCBI Taxonomy" id="2716335"/>
    <lineage>
        <taxon>Bacteria</taxon>
        <taxon>Pseudomonadati</taxon>
        <taxon>Pseudomonadota</taxon>
        <taxon>Alphaproteobacteria</taxon>
        <taxon>Acetobacterales</taxon>
        <taxon>Roseomonadaceae</taxon>
        <taxon>Falsiroseomonas</taxon>
    </lineage>
</organism>